<accession>A0A9N9TK42</accession>
<comment type="similarity">
    <text evidence="1">Belongs to the peptidase S1 family.</text>
</comment>
<organism evidence="10 11">
    <name type="scientific">Phyllotreta striolata</name>
    <name type="common">Striped flea beetle</name>
    <name type="synonym">Crioceris striolata</name>
    <dbReference type="NCBI Taxonomy" id="444603"/>
    <lineage>
        <taxon>Eukaryota</taxon>
        <taxon>Metazoa</taxon>
        <taxon>Ecdysozoa</taxon>
        <taxon>Arthropoda</taxon>
        <taxon>Hexapoda</taxon>
        <taxon>Insecta</taxon>
        <taxon>Pterygota</taxon>
        <taxon>Neoptera</taxon>
        <taxon>Endopterygota</taxon>
        <taxon>Coleoptera</taxon>
        <taxon>Polyphaga</taxon>
        <taxon>Cucujiformia</taxon>
        <taxon>Chrysomeloidea</taxon>
        <taxon>Chrysomelidae</taxon>
        <taxon>Galerucinae</taxon>
        <taxon>Alticini</taxon>
        <taxon>Phyllotreta</taxon>
    </lineage>
</organism>
<dbReference type="PANTHER" id="PTHR24252:SF17">
    <property type="entry name" value="SUPPRESSOR OF TUMORIGENICITY 14 PROTEIN HOMOLOG-RELATED"/>
    <property type="match status" value="1"/>
</dbReference>
<evidence type="ECO:0000256" key="2">
    <source>
        <dbReference type="ARBA" id="ARBA00022670"/>
    </source>
</evidence>
<dbReference type="InterPro" id="IPR043504">
    <property type="entry name" value="Peptidase_S1_PA_chymotrypsin"/>
</dbReference>
<evidence type="ECO:0000259" key="9">
    <source>
        <dbReference type="SMART" id="SM00020"/>
    </source>
</evidence>
<evidence type="ECO:0000256" key="1">
    <source>
        <dbReference type="ARBA" id="ARBA00007664"/>
    </source>
</evidence>
<dbReference type="SUPFAM" id="SSF50494">
    <property type="entry name" value="Trypsin-like serine proteases"/>
    <property type="match status" value="1"/>
</dbReference>
<feature type="domain" description="Peptidase S1" evidence="9">
    <location>
        <begin position="25"/>
        <end position="248"/>
    </location>
</feature>
<evidence type="ECO:0000313" key="11">
    <source>
        <dbReference type="Proteomes" id="UP001153712"/>
    </source>
</evidence>
<evidence type="ECO:0000256" key="3">
    <source>
        <dbReference type="ARBA" id="ARBA00022729"/>
    </source>
</evidence>
<dbReference type="Gene3D" id="2.40.10.10">
    <property type="entry name" value="Trypsin-like serine proteases"/>
    <property type="match status" value="1"/>
</dbReference>
<keyword evidence="5" id="KW-0720">Serine protease</keyword>
<keyword evidence="7" id="KW-1015">Disulfide bond</keyword>
<dbReference type="Proteomes" id="UP001153712">
    <property type="component" value="Chromosome 3"/>
</dbReference>
<dbReference type="GO" id="GO:0006508">
    <property type="term" value="P:proteolysis"/>
    <property type="evidence" value="ECO:0007669"/>
    <property type="project" value="UniProtKB-KW"/>
</dbReference>
<dbReference type="InterPro" id="IPR001314">
    <property type="entry name" value="Peptidase_S1A"/>
</dbReference>
<keyword evidence="4" id="KW-0378">Hydrolase</keyword>
<feature type="chain" id="PRO_5040379602" description="Peptidase S1 domain-containing protein" evidence="8">
    <location>
        <begin position="21"/>
        <end position="254"/>
    </location>
</feature>
<evidence type="ECO:0000256" key="5">
    <source>
        <dbReference type="ARBA" id="ARBA00022825"/>
    </source>
</evidence>
<keyword evidence="2" id="KW-0645">Protease</keyword>
<dbReference type="CDD" id="cd00190">
    <property type="entry name" value="Tryp_SPc"/>
    <property type="match status" value="1"/>
</dbReference>
<dbReference type="GO" id="GO:0004252">
    <property type="term" value="F:serine-type endopeptidase activity"/>
    <property type="evidence" value="ECO:0007669"/>
    <property type="project" value="InterPro"/>
</dbReference>
<evidence type="ECO:0000313" key="10">
    <source>
        <dbReference type="EMBL" id="CAG9860207.1"/>
    </source>
</evidence>
<proteinExistence type="inferred from homology"/>
<dbReference type="OrthoDB" id="6745777at2759"/>
<dbReference type="PRINTS" id="PR00722">
    <property type="entry name" value="CHYMOTRYPSIN"/>
</dbReference>
<dbReference type="Pfam" id="PF00089">
    <property type="entry name" value="Trypsin"/>
    <property type="match status" value="1"/>
</dbReference>
<dbReference type="EMBL" id="OU900096">
    <property type="protein sequence ID" value="CAG9860207.1"/>
    <property type="molecule type" value="Genomic_DNA"/>
</dbReference>
<dbReference type="InterPro" id="IPR001254">
    <property type="entry name" value="Trypsin_dom"/>
</dbReference>
<reference evidence="10" key="1">
    <citation type="submission" date="2022-01" db="EMBL/GenBank/DDBJ databases">
        <authorList>
            <person name="King R."/>
        </authorList>
    </citation>
    <scope>NUCLEOTIDE SEQUENCE</scope>
</reference>
<dbReference type="AlphaFoldDB" id="A0A9N9TK42"/>
<dbReference type="PANTHER" id="PTHR24252">
    <property type="entry name" value="ACROSIN-RELATED"/>
    <property type="match status" value="1"/>
</dbReference>
<evidence type="ECO:0000256" key="6">
    <source>
        <dbReference type="ARBA" id="ARBA00023145"/>
    </source>
</evidence>
<dbReference type="SMART" id="SM00020">
    <property type="entry name" value="Tryp_SPc"/>
    <property type="match status" value="1"/>
</dbReference>
<keyword evidence="6" id="KW-0865">Zymogen</keyword>
<evidence type="ECO:0000256" key="7">
    <source>
        <dbReference type="ARBA" id="ARBA00023157"/>
    </source>
</evidence>
<sequence length="254" mass="27893">MRLNVFMCFIIVYSKTPVNADNALRIVGGNETTIEKHPWIVSIKSLGVHFCGGSIINENTIVTAAHCFAEISEGLSILAGTKNIDEKGTAIKVEYFIMHEKYDTETYTYDYDIAILKLSKNLTFSSKIQPILLPSEDTQVSVGEPVTIAGWGVTKEGSPIISNILRDVEIYSVDWETCKKELNDYGTVTENMFCAGYPTGNRDSCQCDSGGPLELNGTLLGIISWGNGCGEVGFPGVYTLVPKFRSWIKQHTGV</sequence>
<gene>
    <name evidence="10" type="ORF">PHYEVI_LOCUS6563</name>
</gene>
<keyword evidence="11" id="KW-1185">Reference proteome</keyword>
<protein>
    <recommendedName>
        <fullName evidence="9">Peptidase S1 domain-containing protein</fullName>
    </recommendedName>
</protein>
<dbReference type="InterPro" id="IPR009003">
    <property type="entry name" value="Peptidase_S1_PA"/>
</dbReference>
<evidence type="ECO:0000256" key="4">
    <source>
        <dbReference type="ARBA" id="ARBA00022801"/>
    </source>
</evidence>
<dbReference type="InterPro" id="IPR018114">
    <property type="entry name" value="TRYPSIN_HIS"/>
</dbReference>
<evidence type="ECO:0000256" key="8">
    <source>
        <dbReference type="SAM" id="SignalP"/>
    </source>
</evidence>
<dbReference type="PROSITE" id="PS00134">
    <property type="entry name" value="TRYPSIN_HIS"/>
    <property type="match status" value="1"/>
</dbReference>
<feature type="signal peptide" evidence="8">
    <location>
        <begin position="1"/>
        <end position="20"/>
    </location>
</feature>
<dbReference type="FunFam" id="2.40.10.10:FF:000077">
    <property type="entry name" value="Predicted protein"/>
    <property type="match status" value="1"/>
</dbReference>
<name>A0A9N9TK42_PHYSR</name>
<keyword evidence="3 8" id="KW-0732">Signal</keyword>